<organism evidence="1 2">
    <name type="scientific">Candidatus Enterovibrio escicola</name>
    <dbReference type="NCBI Taxonomy" id="1927127"/>
    <lineage>
        <taxon>Bacteria</taxon>
        <taxon>Pseudomonadati</taxon>
        <taxon>Pseudomonadota</taxon>
        <taxon>Gammaproteobacteria</taxon>
        <taxon>Vibrionales</taxon>
        <taxon>Vibrionaceae</taxon>
        <taxon>Enterovibrio</taxon>
    </lineage>
</organism>
<sequence length="114" mass="13452">MSFYLHFLTHLIQKIQQVSANGAYDTRACHHVLKNKGITPNISPRSNAGYWKKGHHQHEAVKALRYDKQAKYKQDMGYYKRSLAETVMFRYKQLPALNSLFVITLLKLMKRWQI</sequence>
<name>A0A2A5T4N6_9GAMM</name>
<gene>
    <name evidence="1" type="ORF">BTN49_1073</name>
</gene>
<evidence type="ECO:0000313" key="2">
    <source>
        <dbReference type="Proteomes" id="UP000219020"/>
    </source>
</evidence>
<comment type="caution">
    <text evidence="1">The sequence shown here is derived from an EMBL/GenBank/DDBJ whole genome shotgun (WGS) entry which is preliminary data.</text>
</comment>
<dbReference type="EMBL" id="NBYY01000011">
    <property type="protein sequence ID" value="PCS23080.1"/>
    <property type="molecule type" value="Genomic_DNA"/>
</dbReference>
<dbReference type="PANTHER" id="PTHR34631:SF3">
    <property type="entry name" value="ISSOD12 TRANSPOSASE TNPA_ISSOD12"/>
    <property type="match status" value="1"/>
</dbReference>
<dbReference type="PANTHER" id="PTHR34631">
    <property type="match status" value="1"/>
</dbReference>
<keyword evidence="2" id="KW-1185">Reference proteome</keyword>
<reference evidence="2" key="1">
    <citation type="submission" date="2017-04" db="EMBL/GenBank/DDBJ databases">
        <title>Genome evolution of the luminous symbionts of deep sea anglerfish.</title>
        <authorList>
            <person name="Hendry T.A."/>
        </authorList>
    </citation>
    <scope>NUCLEOTIDE SEQUENCE [LARGE SCALE GENOMIC DNA]</scope>
</reference>
<dbReference type="InterPro" id="IPR053172">
    <property type="entry name" value="Tn903_transposase"/>
</dbReference>
<protein>
    <submittedName>
        <fullName evidence="1">Mobile element protein</fullName>
    </submittedName>
</protein>
<dbReference type="Proteomes" id="UP000219020">
    <property type="component" value="Unassembled WGS sequence"/>
</dbReference>
<accession>A0A2A5T4N6</accession>
<proteinExistence type="predicted"/>
<evidence type="ECO:0000313" key="1">
    <source>
        <dbReference type="EMBL" id="PCS23080.1"/>
    </source>
</evidence>
<dbReference type="AlphaFoldDB" id="A0A2A5T4N6"/>